<protein>
    <recommendedName>
        <fullName evidence="4">Secreted protein</fullName>
    </recommendedName>
</protein>
<dbReference type="Proteomes" id="UP000024635">
    <property type="component" value="Unassembled WGS sequence"/>
</dbReference>
<accession>A0A016T7Q3</accession>
<reference evidence="3" key="1">
    <citation type="journal article" date="2015" name="Nat. Genet.">
        <title>The genome and transcriptome of the zoonotic hookworm Ancylostoma ceylanicum identify infection-specific gene families.</title>
        <authorList>
            <person name="Schwarz E.M."/>
            <person name="Hu Y."/>
            <person name="Antoshechkin I."/>
            <person name="Miller M.M."/>
            <person name="Sternberg P.W."/>
            <person name="Aroian R.V."/>
        </authorList>
    </citation>
    <scope>NUCLEOTIDE SEQUENCE</scope>
    <source>
        <strain evidence="3">HY135</strain>
    </source>
</reference>
<comment type="caution">
    <text evidence="2">The sequence shown here is derived from an EMBL/GenBank/DDBJ whole genome shotgun (WGS) entry which is preliminary data.</text>
</comment>
<evidence type="ECO:0000313" key="3">
    <source>
        <dbReference type="Proteomes" id="UP000024635"/>
    </source>
</evidence>
<feature type="signal peptide" evidence="1">
    <location>
        <begin position="1"/>
        <end position="17"/>
    </location>
</feature>
<gene>
    <name evidence="2" type="primary">Acey_s0129.g1467</name>
    <name evidence="2" type="ORF">Y032_0129g1467</name>
</gene>
<proteinExistence type="predicted"/>
<keyword evidence="3" id="KW-1185">Reference proteome</keyword>
<sequence length="97" mass="11268">MHKFRLLSFYVFSVVSANQHCSLACLRLCETPLFSRLNGNFLRTPRPPSTPAHANEASARDFFEINRDRGFWIALSLIRMSFEPMEAFHGIENRKCF</sequence>
<name>A0A016T7Q3_9BILA</name>
<feature type="chain" id="PRO_5001487692" description="Secreted protein" evidence="1">
    <location>
        <begin position="18"/>
        <end position="97"/>
    </location>
</feature>
<dbReference type="EMBL" id="JARK01001465">
    <property type="protein sequence ID" value="EYB98629.1"/>
    <property type="molecule type" value="Genomic_DNA"/>
</dbReference>
<organism evidence="2 3">
    <name type="scientific">Ancylostoma ceylanicum</name>
    <dbReference type="NCBI Taxonomy" id="53326"/>
    <lineage>
        <taxon>Eukaryota</taxon>
        <taxon>Metazoa</taxon>
        <taxon>Ecdysozoa</taxon>
        <taxon>Nematoda</taxon>
        <taxon>Chromadorea</taxon>
        <taxon>Rhabditida</taxon>
        <taxon>Rhabditina</taxon>
        <taxon>Rhabditomorpha</taxon>
        <taxon>Strongyloidea</taxon>
        <taxon>Ancylostomatidae</taxon>
        <taxon>Ancylostomatinae</taxon>
        <taxon>Ancylostoma</taxon>
    </lineage>
</organism>
<evidence type="ECO:0000256" key="1">
    <source>
        <dbReference type="SAM" id="SignalP"/>
    </source>
</evidence>
<evidence type="ECO:0008006" key="4">
    <source>
        <dbReference type="Google" id="ProtNLM"/>
    </source>
</evidence>
<keyword evidence="1" id="KW-0732">Signal</keyword>
<evidence type="ECO:0000313" key="2">
    <source>
        <dbReference type="EMBL" id="EYB98629.1"/>
    </source>
</evidence>
<dbReference type="AlphaFoldDB" id="A0A016T7Q3"/>